<protein>
    <recommendedName>
        <fullName evidence="4">UBC core domain-containing protein</fullName>
    </recommendedName>
</protein>
<organism evidence="5 6">
    <name type="scientific">Liquidambar formosana</name>
    <name type="common">Formosan gum</name>
    <dbReference type="NCBI Taxonomy" id="63359"/>
    <lineage>
        <taxon>Eukaryota</taxon>
        <taxon>Viridiplantae</taxon>
        <taxon>Streptophyta</taxon>
        <taxon>Embryophyta</taxon>
        <taxon>Tracheophyta</taxon>
        <taxon>Spermatophyta</taxon>
        <taxon>Magnoliopsida</taxon>
        <taxon>eudicotyledons</taxon>
        <taxon>Gunneridae</taxon>
        <taxon>Pentapetalae</taxon>
        <taxon>Saxifragales</taxon>
        <taxon>Altingiaceae</taxon>
        <taxon>Liquidambar</taxon>
    </lineage>
</organism>
<dbReference type="InterPro" id="IPR000608">
    <property type="entry name" value="UBC"/>
</dbReference>
<evidence type="ECO:0000256" key="3">
    <source>
        <dbReference type="SAM" id="Coils"/>
    </source>
</evidence>
<dbReference type="PANTHER" id="PTHR46116">
    <property type="entry name" value="(E3-INDEPENDENT) E2 UBIQUITIN-CONJUGATING ENZYME"/>
    <property type="match status" value="1"/>
</dbReference>
<evidence type="ECO:0000259" key="4">
    <source>
        <dbReference type="PROSITE" id="PS50127"/>
    </source>
</evidence>
<feature type="domain" description="UBC core" evidence="4">
    <location>
        <begin position="37"/>
        <end position="193"/>
    </location>
</feature>
<dbReference type="PANTHER" id="PTHR46116:SF13">
    <property type="entry name" value="UBIQUITIN-CONJUGATING ENZYME E2 24-RELATED"/>
    <property type="match status" value="1"/>
</dbReference>
<keyword evidence="3" id="KW-0175">Coiled coil</keyword>
<dbReference type="SUPFAM" id="SSF54495">
    <property type="entry name" value="UBC-like"/>
    <property type="match status" value="1"/>
</dbReference>
<gene>
    <name evidence="5" type="ORF">L1049_003654</name>
</gene>
<proteinExistence type="predicted"/>
<dbReference type="Pfam" id="PF00179">
    <property type="entry name" value="UQ_con"/>
    <property type="match status" value="1"/>
</dbReference>
<dbReference type="Gene3D" id="3.10.110.10">
    <property type="entry name" value="Ubiquitin Conjugating Enzyme"/>
    <property type="match status" value="1"/>
</dbReference>
<dbReference type="GO" id="GO:0061631">
    <property type="term" value="F:ubiquitin conjugating enzyme activity"/>
    <property type="evidence" value="ECO:0007669"/>
    <property type="project" value="TreeGrafter"/>
</dbReference>
<keyword evidence="2" id="KW-0833">Ubl conjugation pathway</keyword>
<keyword evidence="1" id="KW-0808">Transferase</keyword>
<evidence type="ECO:0000256" key="2">
    <source>
        <dbReference type="ARBA" id="ARBA00022786"/>
    </source>
</evidence>
<evidence type="ECO:0000313" key="5">
    <source>
        <dbReference type="EMBL" id="KAK9280766.1"/>
    </source>
</evidence>
<reference evidence="5 6" key="1">
    <citation type="journal article" date="2024" name="Plant J.">
        <title>Genome sequences and population genomics reveal climatic adaptation and genomic divergence between two closely related sweetgum species.</title>
        <authorList>
            <person name="Xu W.Q."/>
            <person name="Ren C.Q."/>
            <person name="Zhang X.Y."/>
            <person name="Comes H.P."/>
            <person name="Liu X.H."/>
            <person name="Li Y.G."/>
            <person name="Kettle C.J."/>
            <person name="Jalonen R."/>
            <person name="Gaisberger H."/>
            <person name="Ma Y.Z."/>
            <person name="Qiu Y.X."/>
        </authorList>
    </citation>
    <scope>NUCLEOTIDE SEQUENCE [LARGE SCALE GENOMIC DNA]</scope>
    <source>
        <strain evidence="5">Hangzhou</strain>
    </source>
</reference>
<dbReference type="PROSITE" id="PS50127">
    <property type="entry name" value="UBC_2"/>
    <property type="match status" value="1"/>
</dbReference>
<dbReference type="SMART" id="SM00212">
    <property type="entry name" value="UBCc"/>
    <property type="match status" value="1"/>
</dbReference>
<dbReference type="EMBL" id="JBBPBK010000007">
    <property type="protein sequence ID" value="KAK9280766.1"/>
    <property type="molecule type" value="Genomic_DNA"/>
</dbReference>
<evidence type="ECO:0000256" key="1">
    <source>
        <dbReference type="ARBA" id="ARBA00022679"/>
    </source>
</evidence>
<evidence type="ECO:0000313" key="6">
    <source>
        <dbReference type="Proteomes" id="UP001415857"/>
    </source>
</evidence>
<keyword evidence="6" id="KW-1185">Reference proteome</keyword>
<accession>A0AAP0WXQ6</accession>
<name>A0AAP0WXQ6_LIQFO</name>
<dbReference type="Proteomes" id="UP001415857">
    <property type="component" value="Unassembled WGS sequence"/>
</dbReference>
<dbReference type="InterPro" id="IPR016135">
    <property type="entry name" value="UBQ-conjugating_enzyme/RWD"/>
</dbReference>
<comment type="caution">
    <text evidence="5">The sequence shown here is derived from an EMBL/GenBank/DDBJ whole genome shotgun (WGS) entry which is preliminary data.</text>
</comment>
<sequence length="302" mass="34984">MDGDEAKKSLINMFKNFETISDPPPDHHYIKKNKGTTPSQRIHREWKILDTSLPDSIFVRVYETRIDLMRAAIVGPQGTPYCDGLFFFDVLFPSTYPAQPPEVFYHSRGLFLNPNLYPSGKICLSLLNTWVGQEEEMWNPKQSTMLQVLVSIQALVLNEKPYYNEPARLRTFEADISPIFTKDAFVKTQAAMVYTLKRPPLQFEELVVWHFQKRAHQILVNFSGGMKMSKSSTRQLFLKLAEALEENGACCEDLVDEVKKEEEASKEKIDNSWFFMKIWNKLKDLLAGYEVEAEMLKQLGYY</sequence>
<feature type="coiled-coil region" evidence="3">
    <location>
        <begin position="241"/>
        <end position="271"/>
    </location>
</feature>
<dbReference type="CDD" id="cd23837">
    <property type="entry name" value="UBCc_UBE2O"/>
    <property type="match status" value="1"/>
</dbReference>
<dbReference type="AlphaFoldDB" id="A0AAP0WXQ6"/>